<dbReference type="PROSITE" id="PS52039">
    <property type="entry name" value="TOPO_IA_2"/>
    <property type="match status" value="1"/>
</dbReference>
<evidence type="ECO:0000313" key="15">
    <source>
        <dbReference type="Proteomes" id="UP000438476"/>
    </source>
</evidence>
<dbReference type="EMBL" id="WTYT01000001">
    <property type="protein sequence ID" value="MXO64763.1"/>
    <property type="molecule type" value="Genomic_DNA"/>
</dbReference>
<proteinExistence type="inferred from homology"/>
<feature type="compositionally biased region" description="Basic residues" evidence="11">
    <location>
        <begin position="817"/>
        <end position="861"/>
    </location>
</feature>
<feature type="domain" description="Toprim" evidence="12">
    <location>
        <begin position="1"/>
        <end position="114"/>
    </location>
</feature>
<dbReference type="PROSITE" id="PS50880">
    <property type="entry name" value="TOPRIM"/>
    <property type="match status" value="1"/>
</dbReference>
<feature type="domain" description="Topo IA-type catalytic" evidence="13">
    <location>
        <begin position="130"/>
        <end position="552"/>
    </location>
</feature>
<dbReference type="InterPro" id="IPR023405">
    <property type="entry name" value="Topo_IA_core_domain"/>
</dbReference>
<dbReference type="Gene3D" id="2.70.20.10">
    <property type="entry name" value="Topoisomerase I, domain 3"/>
    <property type="match status" value="1"/>
</dbReference>
<feature type="site" description="Interaction with DNA" evidence="10">
    <location>
        <position position="295"/>
    </location>
</feature>
<evidence type="ECO:0000259" key="12">
    <source>
        <dbReference type="PROSITE" id="PS50880"/>
    </source>
</evidence>
<dbReference type="Pfam" id="PF01751">
    <property type="entry name" value="Toprim"/>
    <property type="match status" value="1"/>
</dbReference>
<dbReference type="GO" id="GO:0003917">
    <property type="term" value="F:DNA topoisomerase type I (single strand cut, ATP-independent) activity"/>
    <property type="evidence" value="ECO:0007669"/>
    <property type="project" value="UniProtKB-UniRule"/>
</dbReference>
<name>A0A6I4T3W6_9SPHN</name>
<dbReference type="InterPro" id="IPR023406">
    <property type="entry name" value="Topo_IA_AS"/>
</dbReference>
<dbReference type="PANTHER" id="PTHR42785">
    <property type="entry name" value="DNA TOPOISOMERASE, TYPE IA, CORE"/>
    <property type="match status" value="1"/>
</dbReference>
<keyword evidence="7 10" id="KW-0799">Topoisomerase</keyword>
<dbReference type="InterPro" id="IPR028612">
    <property type="entry name" value="Topoisom_1_IA"/>
</dbReference>
<dbReference type="Gene3D" id="1.10.460.10">
    <property type="entry name" value="Topoisomerase I, domain 2"/>
    <property type="match status" value="1"/>
</dbReference>
<comment type="subunit">
    <text evidence="10">Monomer.</text>
</comment>
<comment type="caution">
    <text evidence="14">The sequence shown here is derived from an EMBL/GenBank/DDBJ whole genome shotgun (WGS) entry which is preliminary data.</text>
</comment>
<keyword evidence="9 10" id="KW-0413">Isomerase</keyword>
<feature type="region of interest" description="Interaction with DNA" evidence="10">
    <location>
        <begin position="164"/>
        <end position="169"/>
    </location>
</feature>
<dbReference type="AlphaFoldDB" id="A0A6I4T3W6"/>
<evidence type="ECO:0000256" key="10">
    <source>
        <dbReference type="HAMAP-Rule" id="MF_00952"/>
    </source>
</evidence>
<dbReference type="RefSeq" id="WP_160735156.1">
    <property type="nucleotide sequence ID" value="NZ_WTYT01000001.1"/>
</dbReference>
<feature type="site" description="Interaction with DNA" evidence="10">
    <location>
        <position position="156"/>
    </location>
</feature>
<dbReference type="InterPro" id="IPR013497">
    <property type="entry name" value="Topo_IA_cen"/>
</dbReference>
<dbReference type="SMART" id="SM00437">
    <property type="entry name" value="TOP1Ac"/>
    <property type="match status" value="1"/>
</dbReference>
<evidence type="ECO:0000256" key="3">
    <source>
        <dbReference type="ARBA" id="ARBA00022723"/>
    </source>
</evidence>
<protein>
    <recommendedName>
        <fullName evidence="10">DNA topoisomerase 1</fullName>
        <ecNumber evidence="10">5.6.2.1</ecNumber>
    </recommendedName>
    <alternativeName>
        <fullName evidence="10">DNA topoisomerase I</fullName>
    </alternativeName>
</protein>
<dbReference type="InterPro" id="IPR013824">
    <property type="entry name" value="Topo_IA_cen_sub1"/>
</dbReference>
<evidence type="ECO:0000256" key="6">
    <source>
        <dbReference type="ARBA" id="ARBA00022842"/>
    </source>
</evidence>
<dbReference type="InterPro" id="IPR003602">
    <property type="entry name" value="Topo_IA_DNA-bd_dom"/>
</dbReference>
<dbReference type="NCBIfam" id="TIGR01051">
    <property type="entry name" value="topA_bact"/>
    <property type="match status" value="1"/>
</dbReference>
<dbReference type="GO" id="GO:0005694">
    <property type="term" value="C:chromosome"/>
    <property type="evidence" value="ECO:0007669"/>
    <property type="project" value="InterPro"/>
</dbReference>
<keyword evidence="15" id="KW-1185">Reference proteome</keyword>
<dbReference type="Proteomes" id="UP000438476">
    <property type="component" value="Unassembled WGS sequence"/>
</dbReference>
<dbReference type="InterPro" id="IPR013498">
    <property type="entry name" value="Topo_IA_Znf"/>
</dbReference>
<keyword evidence="3" id="KW-0479">Metal-binding</keyword>
<dbReference type="CDD" id="cd00186">
    <property type="entry name" value="TOP1Ac"/>
    <property type="match status" value="1"/>
</dbReference>
<evidence type="ECO:0000259" key="13">
    <source>
        <dbReference type="PROSITE" id="PS52039"/>
    </source>
</evidence>
<feature type="region of interest" description="Disordered" evidence="11">
    <location>
        <begin position="783"/>
        <end position="872"/>
    </location>
</feature>
<dbReference type="SMART" id="SM00493">
    <property type="entry name" value="TOPRIM"/>
    <property type="match status" value="1"/>
</dbReference>
<evidence type="ECO:0000256" key="2">
    <source>
        <dbReference type="ARBA" id="ARBA00009446"/>
    </source>
</evidence>
<evidence type="ECO:0000256" key="11">
    <source>
        <dbReference type="SAM" id="MobiDB-lite"/>
    </source>
</evidence>
<evidence type="ECO:0000256" key="7">
    <source>
        <dbReference type="ARBA" id="ARBA00023029"/>
    </source>
</evidence>
<dbReference type="Gene3D" id="3.40.50.140">
    <property type="match status" value="1"/>
</dbReference>
<dbReference type="CDD" id="cd03363">
    <property type="entry name" value="TOPRIM_TopoIA_TopoI"/>
    <property type="match status" value="1"/>
</dbReference>
<keyword evidence="5" id="KW-0862">Zinc</keyword>
<feature type="site" description="Interaction with DNA" evidence="10">
    <location>
        <position position="140"/>
    </location>
</feature>
<keyword evidence="8 10" id="KW-0238">DNA-binding</keyword>
<dbReference type="GO" id="GO:0006265">
    <property type="term" value="P:DNA topological change"/>
    <property type="evidence" value="ECO:0007669"/>
    <property type="project" value="UniProtKB-UniRule"/>
</dbReference>
<comment type="similarity">
    <text evidence="2 10">Belongs to the type IA topoisomerase family.</text>
</comment>
<dbReference type="PROSITE" id="PS00396">
    <property type="entry name" value="TOPO_IA_1"/>
    <property type="match status" value="1"/>
</dbReference>
<dbReference type="PRINTS" id="PR00417">
    <property type="entry name" value="PRTPISMRASEI"/>
</dbReference>
<dbReference type="OrthoDB" id="9804262at2"/>
<keyword evidence="6" id="KW-0460">Magnesium</keyword>
<feature type="site" description="Interaction with DNA" evidence="10">
    <location>
        <position position="484"/>
    </location>
</feature>
<dbReference type="PANTHER" id="PTHR42785:SF1">
    <property type="entry name" value="DNA TOPOISOMERASE"/>
    <property type="match status" value="1"/>
</dbReference>
<evidence type="ECO:0000256" key="1">
    <source>
        <dbReference type="ARBA" id="ARBA00000213"/>
    </source>
</evidence>
<evidence type="ECO:0000256" key="5">
    <source>
        <dbReference type="ARBA" id="ARBA00022833"/>
    </source>
</evidence>
<dbReference type="GO" id="GO:0003677">
    <property type="term" value="F:DNA binding"/>
    <property type="evidence" value="ECO:0007669"/>
    <property type="project" value="UniProtKB-KW"/>
</dbReference>
<organism evidence="14 15">
    <name type="scientific">Altericroceibacterium endophyticum</name>
    <dbReference type="NCBI Taxonomy" id="1808508"/>
    <lineage>
        <taxon>Bacteria</taxon>
        <taxon>Pseudomonadati</taxon>
        <taxon>Pseudomonadota</taxon>
        <taxon>Alphaproteobacteria</taxon>
        <taxon>Sphingomonadales</taxon>
        <taxon>Erythrobacteraceae</taxon>
        <taxon>Altericroceibacterium</taxon>
    </lineage>
</organism>
<gene>
    <name evidence="10 14" type="primary">topA</name>
    <name evidence="14" type="ORF">GRI91_03235</name>
</gene>
<dbReference type="InterPro" id="IPR013825">
    <property type="entry name" value="Topo_IA_cen_sub2"/>
</dbReference>
<comment type="caution">
    <text evidence="10">Lacks conserved residue(s) required for the propagation of feature annotation.</text>
</comment>
<accession>A0A6I4T3W6</accession>
<dbReference type="SMART" id="SM00436">
    <property type="entry name" value="TOP1Bc"/>
    <property type="match status" value="1"/>
</dbReference>
<dbReference type="InterPro" id="IPR013826">
    <property type="entry name" value="Topo_IA_cen_sub3"/>
</dbReference>
<comment type="catalytic activity">
    <reaction evidence="1 10">
        <text>ATP-independent breakage of single-stranded DNA, followed by passage and rejoining.</text>
        <dbReference type="EC" id="5.6.2.1"/>
    </reaction>
</comment>
<dbReference type="SUPFAM" id="SSF57783">
    <property type="entry name" value="Zinc beta-ribbon"/>
    <property type="match status" value="1"/>
</dbReference>
<dbReference type="HAMAP" id="MF_00952">
    <property type="entry name" value="Topoisom_1_prok"/>
    <property type="match status" value="1"/>
</dbReference>
<dbReference type="Pfam" id="PF01131">
    <property type="entry name" value="Topoisom_bac"/>
    <property type="match status" value="1"/>
</dbReference>
<feature type="site" description="Interaction with DNA" evidence="10">
    <location>
        <position position="31"/>
    </location>
</feature>
<dbReference type="Gene3D" id="1.10.290.10">
    <property type="entry name" value="Topoisomerase I, domain 4"/>
    <property type="match status" value="1"/>
</dbReference>
<dbReference type="GO" id="GO:0008270">
    <property type="term" value="F:zinc ion binding"/>
    <property type="evidence" value="ECO:0007669"/>
    <property type="project" value="UniProtKB-KW"/>
</dbReference>
<feature type="site" description="Interaction with DNA" evidence="10">
    <location>
        <position position="144"/>
    </location>
</feature>
<dbReference type="InterPro" id="IPR025589">
    <property type="entry name" value="Toprim_C_rpt"/>
</dbReference>
<comment type="function">
    <text evidence="10">Releases the supercoiling and torsional tension of DNA, which is introduced during the DNA replication and transcription, by transiently cleaving and rejoining one strand of the DNA duplex. Introduces a single-strand break via transesterification at a target site in duplex DNA. The scissile phosphodiester is attacked by the catalytic tyrosine of the enzyme, resulting in the formation of a DNA-(5'-phosphotyrosyl)-enzyme intermediate and the expulsion of a 3'-OH DNA strand. The free DNA strand then undergoes passage around the unbroken strand, thus removing DNA supercoils. Finally, in the religation step, the DNA 3'-OH attacks the covalent intermediate to expel the active-site tyrosine and restore the DNA phosphodiester backbone.</text>
</comment>
<dbReference type="Pfam" id="PF01396">
    <property type="entry name" value="Zn_ribbon_Top1"/>
    <property type="match status" value="1"/>
</dbReference>
<evidence type="ECO:0000256" key="9">
    <source>
        <dbReference type="ARBA" id="ARBA00023235"/>
    </source>
</evidence>
<evidence type="ECO:0000256" key="4">
    <source>
        <dbReference type="ARBA" id="ARBA00022771"/>
    </source>
</evidence>
<dbReference type="SUPFAM" id="SSF56712">
    <property type="entry name" value="Prokaryotic type I DNA topoisomerase"/>
    <property type="match status" value="1"/>
</dbReference>
<reference evidence="14 15" key="1">
    <citation type="submission" date="2019-12" db="EMBL/GenBank/DDBJ databases">
        <title>Genomic-based taxomic classification of the family Erythrobacteraceae.</title>
        <authorList>
            <person name="Xu L."/>
        </authorList>
    </citation>
    <scope>NUCLEOTIDE SEQUENCE [LARGE SCALE GENOMIC DNA]</scope>
    <source>
        <strain evidence="14 15">LMG 29518</strain>
    </source>
</reference>
<feature type="active site" description="O-(5'-phospho-DNA)-tyrosine intermediate" evidence="10">
    <location>
        <position position="293"/>
    </location>
</feature>
<dbReference type="InterPro" id="IPR003601">
    <property type="entry name" value="Topo_IA_2"/>
</dbReference>
<evidence type="ECO:0000256" key="8">
    <source>
        <dbReference type="ARBA" id="ARBA00023125"/>
    </source>
</evidence>
<keyword evidence="4" id="KW-0863">Zinc-finger</keyword>
<feature type="compositionally biased region" description="Basic and acidic residues" evidence="11">
    <location>
        <begin position="793"/>
        <end position="814"/>
    </location>
</feature>
<dbReference type="InterPro" id="IPR005733">
    <property type="entry name" value="TopoI_bac-type"/>
</dbReference>
<dbReference type="InterPro" id="IPR000380">
    <property type="entry name" value="Topo_IA"/>
</dbReference>
<dbReference type="EC" id="5.6.2.1" evidence="10"/>
<dbReference type="InterPro" id="IPR034149">
    <property type="entry name" value="TOPRIM_TopoI"/>
</dbReference>
<dbReference type="Pfam" id="PF13368">
    <property type="entry name" value="Toprim_C_rpt"/>
    <property type="match status" value="3"/>
</dbReference>
<sequence length="872" mass="96796">MQLVIVESPAKAKTIEKYLGKDFTVLASYGHVRDLPPKDGSVRPDEDFAMDWEPYKDKQSRIKAIADAAKGADRLVLATDPDREGEAISWHVLELLKKRRVLPAEVDRVTFNAITKKAVTDAMKAPRQLDHDLIDAYLARRALDYLFGFTLSPVLWRKLPGAKSAGRVQSVALRIIVDREREIEAFQPQEYWQVLARMEQDGTEFDARLVRFDGEKLERLSIGEKGMADAAKKAVEDSRFTIENVETKPLKRHPAPPFTTSTLQQEAARKLGFAASHTMRLAQGLYEDGAITYMRTDGVQMDGSAISAARKAIADRYDGHYLPEKPRHYSTKAKNAQEAHEAIRPTDFTRDRAGSADAARLYDLIFKRAMASQMAAANLERTTVTMRDPTGRHELRATGQVVKFSGFLAVYEEGRDSKDDDDESGLLPVMQQGDSPAKKEVLSTQHFTQPPPRFSEASLVKRLEELGIGRPSTYASTLQVLKDRNYVRTEKNRFFAEESGRLLTAFLERFFGHYVAYDFTADMEDELDDVSGGRAEWKKLLESFWRDFKPKSDEVMERKPSEVTEVLDEFLSDFLFPPQADGSDPRACPNCADGRLALRGGRYGAFVACNNYPECKYTRPFAQPGGQQETGEEGALGKHPETGLEIERKTGRFGPYVQMGEGKEAKRASIPKDIDDFGLEWAVKLLDLPREIGKHPETGEPIISAIGRYGPYLKHEGKYAKLSSTSEVFDTGMNAAVTMLAEAAQRGGRGSRAKAEPIKTFKEHPKSGGEMKVLPGRYGPYVTDGTTNATIPKDMKPEDVTEEDAIRLIDERAAKGPPKKKKAAAKKKAPAKKAPAKKAPAKKAAAKKPAAKKAPAKKTTSKKAAAKDTGEA</sequence>
<dbReference type="Gene3D" id="3.30.65.10">
    <property type="entry name" value="Bacterial Topoisomerase I, domain 1"/>
    <property type="match status" value="1"/>
</dbReference>
<feature type="site" description="Interaction with DNA" evidence="10">
    <location>
        <position position="141"/>
    </location>
</feature>
<evidence type="ECO:0000313" key="14">
    <source>
        <dbReference type="EMBL" id="MXO64763.1"/>
    </source>
</evidence>
<dbReference type="InterPro" id="IPR006171">
    <property type="entry name" value="TOPRIM_dom"/>
</dbReference>